<comment type="caution">
    <text evidence="1">The sequence shown here is derived from an EMBL/GenBank/DDBJ whole genome shotgun (WGS) entry which is preliminary data.</text>
</comment>
<evidence type="ECO:0000313" key="2">
    <source>
        <dbReference type="Proteomes" id="UP001172102"/>
    </source>
</evidence>
<organism evidence="1 2">
    <name type="scientific">Lasiosphaeris hirsuta</name>
    <dbReference type="NCBI Taxonomy" id="260670"/>
    <lineage>
        <taxon>Eukaryota</taxon>
        <taxon>Fungi</taxon>
        <taxon>Dikarya</taxon>
        <taxon>Ascomycota</taxon>
        <taxon>Pezizomycotina</taxon>
        <taxon>Sordariomycetes</taxon>
        <taxon>Sordariomycetidae</taxon>
        <taxon>Sordariales</taxon>
        <taxon>Lasiosphaeriaceae</taxon>
        <taxon>Lasiosphaeris</taxon>
    </lineage>
</organism>
<proteinExistence type="predicted"/>
<reference evidence="1" key="1">
    <citation type="submission" date="2023-06" db="EMBL/GenBank/DDBJ databases">
        <title>Genome-scale phylogeny and comparative genomics of the fungal order Sordariales.</title>
        <authorList>
            <consortium name="Lawrence Berkeley National Laboratory"/>
            <person name="Hensen N."/>
            <person name="Bonometti L."/>
            <person name="Westerberg I."/>
            <person name="Brannstrom I.O."/>
            <person name="Guillou S."/>
            <person name="Cros-Aarteil S."/>
            <person name="Calhoun S."/>
            <person name="Haridas S."/>
            <person name="Kuo A."/>
            <person name="Mondo S."/>
            <person name="Pangilinan J."/>
            <person name="Riley R."/>
            <person name="Labutti K."/>
            <person name="Andreopoulos B."/>
            <person name="Lipzen A."/>
            <person name="Chen C."/>
            <person name="Yanf M."/>
            <person name="Daum C."/>
            <person name="Ng V."/>
            <person name="Clum A."/>
            <person name="Steindorff A."/>
            <person name="Ohm R."/>
            <person name="Martin F."/>
            <person name="Silar P."/>
            <person name="Natvig D."/>
            <person name="Lalanne C."/>
            <person name="Gautier V."/>
            <person name="Ament-Velasquez S.L."/>
            <person name="Kruys A."/>
            <person name="Hutchinson M.I."/>
            <person name="Powell A.J."/>
            <person name="Barry K."/>
            <person name="Miller A.N."/>
            <person name="Grigoriev I.V."/>
            <person name="Debuchy R."/>
            <person name="Gladieux P."/>
            <person name="Thoren M.H."/>
            <person name="Johannesson H."/>
        </authorList>
    </citation>
    <scope>NUCLEOTIDE SEQUENCE</scope>
    <source>
        <strain evidence="1">SMH4607-1</strain>
    </source>
</reference>
<dbReference type="EMBL" id="JAUKUA010000007">
    <property type="protein sequence ID" value="KAK0704631.1"/>
    <property type="molecule type" value="Genomic_DNA"/>
</dbReference>
<accession>A0AA40DKI0</accession>
<keyword evidence="2" id="KW-1185">Reference proteome</keyword>
<sequence>MLVVREPDTLPGSPMPLPPFTDVICYVTRNQKAWADSALRLLEWSMVGAQSTINQQALPALIIILNGPTLENPAWISGDPEAAAKDFYY</sequence>
<dbReference type="Proteomes" id="UP001172102">
    <property type="component" value="Unassembled WGS sequence"/>
</dbReference>
<protein>
    <submittedName>
        <fullName evidence="1">Uncharacterized protein</fullName>
    </submittedName>
</protein>
<dbReference type="AlphaFoldDB" id="A0AA40DKI0"/>
<evidence type="ECO:0000313" key="1">
    <source>
        <dbReference type="EMBL" id="KAK0704631.1"/>
    </source>
</evidence>
<name>A0AA40DKI0_9PEZI</name>
<gene>
    <name evidence="1" type="ORF">B0H67DRAFT_649061</name>
</gene>